<protein>
    <submittedName>
        <fullName evidence="1">Uncharacterized protein</fullName>
    </submittedName>
</protein>
<evidence type="ECO:0000313" key="1">
    <source>
        <dbReference type="EMBL" id="CDI82802.1"/>
    </source>
</evidence>
<accession>U6GTB0</accession>
<sequence length="102" mass="11449">AQDGSVALRSDEHFPQAHRRAPNAWQNGLACSEALLRSCLRKALSELLLERMSEGECVYGISRRGEVDFFSHCVALSRMCMTPLTCDMMNYLLIIRVDALSD</sequence>
<organism evidence="1 2">
    <name type="scientific">Eimeria acervulina</name>
    <name type="common">Coccidian parasite</name>
    <dbReference type="NCBI Taxonomy" id="5801"/>
    <lineage>
        <taxon>Eukaryota</taxon>
        <taxon>Sar</taxon>
        <taxon>Alveolata</taxon>
        <taxon>Apicomplexa</taxon>
        <taxon>Conoidasida</taxon>
        <taxon>Coccidia</taxon>
        <taxon>Eucoccidiorida</taxon>
        <taxon>Eimeriorina</taxon>
        <taxon>Eimeriidae</taxon>
        <taxon>Eimeria</taxon>
    </lineage>
</organism>
<feature type="non-terminal residue" evidence="1">
    <location>
        <position position="1"/>
    </location>
</feature>
<name>U6GTB0_EIMAC</name>
<dbReference type="GeneID" id="25274833"/>
<evidence type="ECO:0000313" key="2">
    <source>
        <dbReference type="Proteomes" id="UP000018050"/>
    </source>
</evidence>
<reference evidence="1" key="1">
    <citation type="submission" date="2013-10" db="EMBL/GenBank/DDBJ databases">
        <title>Genomic analysis of the causative agents of coccidiosis in chickens.</title>
        <authorList>
            <person name="Reid A.J."/>
            <person name="Blake D."/>
            <person name="Billington K."/>
            <person name="Browne H."/>
            <person name="Dunn M."/>
            <person name="Hung S."/>
            <person name="Kawahara F."/>
            <person name="Miranda-Saavedra D."/>
            <person name="Mourier T."/>
            <person name="Nagra H."/>
            <person name="Otto T.D."/>
            <person name="Rawlings N."/>
            <person name="Sanchez A."/>
            <person name="Sanders M."/>
            <person name="Subramaniam C."/>
            <person name="Tay Y."/>
            <person name="Dear P."/>
            <person name="Doerig C."/>
            <person name="Gruber A."/>
            <person name="Parkinson J."/>
            <person name="Shirley M."/>
            <person name="Wan K.L."/>
            <person name="Berriman M."/>
            <person name="Tomley F."/>
            <person name="Pain A."/>
        </authorList>
    </citation>
    <scope>NUCLEOTIDE SEQUENCE</scope>
    <source>
        <strain evidence="1">Houghton</strain>
    </source>
</reference>
<dbReference type="EMBL" id="HG672767">
    <property type="protein sequence ID" value="CDI82802.1"/>
    <property type="molecule type" value="Genomic_DNA"/>
</dbReference>
<dbReference type="RefSeq" id="XP_013247936.1">
    <property type="nucleotide sequence ID" value="XM_013392482.1"/>
</dbReference>
<gene>
    <name evidence="1" type="ORF">EAH_00067630</name>
</gene>
<keyword evidence="2" id="KW-1185">Reference proteome</keyword>
<proteinExistence type="predicted"/>
<dbReference type="AlphaFoldDB" id="U6GTB0"/>
<reference evidence="1" key="2">
    <citation type="submission" date="2013-10" db="EMBL/GenBank/DDBJ databases">
        <authorList>
            <person name="Aslett M."/>
        </authorList>
    </citation>
    <scope>NUCLEOTIDE SEQUENCE</scope>
    <source>
        <strain evidence="1">Houghton</strain>
    </source>
</reference>
<dbReference type="VEuPathDB" id="ToxoDB:EAH_00067630"/>
<dbReference type="Proteomes" id="UP000018050">
    <property type="component" value="Unassembled WGS sequence"/>
</dbReference>